<organism evidence="2 3">
    <name type="scientific">Scleropages formosus</name>
    <name type="common">Asian bonytongue</name>
    <name type="synonym">Osteoglossum formosum</name>
    <dbReference type="NCBI Taxonomy" id="113540"/>
    <lineage>
        <taxon>Eukaryota</taxon>
        <taxon>Metazoa</taxon>
        <taxon>Chordata</taxon>
        <taxon>Craniata</taxon>
        <taxon>Vertebrata</taxon>
        <taxon>Euteleostomi</taxon>
        <taxon>Actinopterygii</taxon>
        <taxon>Neopterygii</taxon>
        <taxon>Teleostei</taxon>
        <taxon>Osteoglossocephala</taxon>
        <taxon>Osteoglossomorpha</taxon>
        <taxon>Osteoglossiformes</taxon>
        <taxon>Osteoglossidae</taxon>
        <taxon>Scleropages</taxon>
    </lineage>
</organism>
<keyword evidence="3" id="KW-1185">Reference proteome</keyword>
<dbReference type="PANTHER" id="PTHR21553">
    <property type="entry name" value="ALMS1-RELATED"/>
    <property type="match status" value="1"/>
</dbReference>
<feature type="compositionally biased region" description="Polar residues" evidence="1">
    <location>
        <begin position="1301"/>
        <end position="1311"/>
    </location>
</feature>
<feature type="compositionally biased region" description="Low complexity" evidence="1">
    <location>
        <begin position="1439"/>
        <end position="1452"/>
    </location>
</feature>
<dbReference type="Proteomes" id="UP000694397">
    <property type="component" value="Chromosome 3"/>
</dbReference>
<dbReference type="PANTHER" id="PTHR21553:SF36">
    <property type="entry name" value="ALMS1 CENTROSOME AND BASAL BODY-ASSOCIATED PROTEIN-RELATED"/>
    <property type="match status" value="1"/>
</dbReference>
<evidence type="ECO:0008006" key="4">
    <source>
        <dbReference type="Google" id="ProtNLM"/>
    </source>
</evidence>
<feature type="compositionally biased region" description="Polar residues" evidence="1">
    <location>
        <begin position="712"/>
        <end position="724"/>
    </location>
</feature>
<protein>
    <recommendedName>
        <fullName evidence="4">Alstrom syndrome protein 1-like</fullName>
    </recommendedName>
</protein>
<feature type="compositionally biased region" description="Basic and acidic residues" evidence="1">
    <location>
        <begin position="290"/>
        <end position="300"/>
    </location>
</feature>
<feature type="region of interest" description="Disordered" evidence="1">
    <location>
        <begin position="2172"/>
        <end position="2241"/>
    </location>
</feature>
<feature type="region of interest" description="Disordered" evidence="1">
    <location>
        <begin position="1247"/>
        <end position="1334"/>
    </location>
</feature>
<feature type="region of interest" description="Disordered" evidence="1">
    <location>
        <begin position="266"/>
        <end position="311"/>
    </location>
</feature>
<dbReference type="PROSITE" id="PS51257">
    <property type="entry name" value="PROKAR_LIPOPROTEIN"/>
    <property type="match status" value="1"/>
</dbReference>
<feature type="compositionally biased region" description="Low complexity" evidence="1">
    <location>
        <begin position="1274"/>
        <end position="1291"/>
    </location>
</feature>
<feature type="compositionally biased region" description="Basic and acidic residues" evidence="1">
    <location>
        <begin position="2180"/>
        <end position="2194"/>
    </location>
</feature>
<feature type="compositionally biased region" description="Basic and acidic residues" evidence="1">
    <location>
        <begin position="1535"/>
        <end position="1547"/>
    </location>
</feature>
<feature type="region of interest" description="Disordered" evidence="1">
    <location>
        <begin position="697"/>
        <end position="724"/>
    </location>
</feature>
<proteinExistence type="predicted"/>
<feature type="compositionally biased region" description="Basic and acidic residues" evidence="1">
    <location>
        <begin position="2079"/>
        <end position="2119"/>
    </location>
</feature>
<reference evidence="2 3" key="1">
    <citation type="submission" date="2019-04" db="EMBL/GenBank/DDBJ databases">
        <authorList>
            <consortium name="Wellcome Sanger Institute Data Sharing"/>
        </authorList>
    </citation>
    <scope>NUCLEOTIDE SEQUENCE [LARGE SCALE GENOMIC DNA]</scope>
</reference>
<feature type="region of interest" description="Disordered" evidence="1">
    <location>
        <begin position="390"/>
        <end position="427"/>
    </location>
</feature>
<feature type="compositionally biased region" description="Basic and acidic residues" evidence="1">
    <location>
        <begin position="2037"/>
        <end position="2069"/>
    </location>
</feature>
<dbReference type="GO" id="GO:0005813">
    <property type="term" value="C:centrosome"/>
    <property type="evidence" value="ECO:0007669"/>
    <property type="project" value="TreeGrafter"/>
</dbReference>
<feature type="region of interest" description="Disordered" evidence="1">
    <location>
        <begin position="2265"/>
        <end position="2284"/>
    </location>
</feature>
<feature type="region of interest" description="Disordered" evidence="1">
    <location>
        <begin position="2290"/>
        <end position="2317"/>
    </location>
</feature>
<feature type="region of interest" description="Disordered" evidence="1">
    <location>
        <begin position="1"/>
        <end position="36"/>
    </location>
</feature>
<feature type="compositionally biased region" description="Basic and acidic residues" evidence="1">
    <location>
        <begin position="1313"/>
        <end position="1324"/>
    </location>
</feature>
<reference evidence="2" key="2">
    <citation type="submission" date="2025-08" db="UniProtKB">
        <authorList>
            <consortium name="Ensembl"/>
        </authorList>
    </citation>
    <scope>IDENTIFICATION</scope>
</reference>
<feature type="compositionally biased region" description="Polar residues" evidence="1">
    <location>
        <begin position="410"/>
        <end position="420"/>
    </location>
</feature>
<name>A0A8C9TJP4_SCLFO</name>
<reference evidence="2" key="3">
    <citation type="submission" date="2025-09" db="UniProtKB">
        <authorList>
            <consortium name="Ensembl"/>
        </authorList>
    </citation>
    <scope>IDENTIFICATION</scope>
</reference>
<dbReference type="Ensembl" id="ENSSFOT00015043541.1">
    <property type="protein sequence ID" value="ENSSFOP00015053044.1"/>
    <property type="gene ID" value="ENSSFOG00015028729.1"/>
</dbReference>
<feature type="region of interest" description="Disordered" evidence="1">
    <location>
        <begin position="980"/>
        <end position="1020"/>
    </location>
</feature>
<feature type="region of interest" description="Disordered" evidence="1">
    <location>
        <begin position="2037"/>
        <end position="2140"/>
    </location>
</feature>
<feature type="compositionally biased region" description="Low complexity" evidence="1">
    <location>
        <begin position="271"/>
        <end position="289"/>
    </location>
</feature>
<evidence type="ECO:0000256" key="1">
    <source>
        <dbReference type="SAM" id="MobiDB-lite"/>
    </source>
</evidence>
<feature type="compositionally biased region" description="Polar residues" evidence="1">
    <location>
        <begin position="1473"/>
        <end position="1488"/>
    </location>
</feature>
<feature type="compositionally biased region" description="Polar residues" evidence="1">
    <location>
        <begin position="999"/>
        <end position="1016"/>
    </location>
</feature>
<dbReference type="GO" id="GO:0005814">
    <property type="term" value="C:centriole"/>
    <property type="evidence" value="ECO:0007669"/>
    <property type="project" value="TreeGrafter"/>
</dbReference>
<feature type="region of interest" description="Disordered" evidence="1">
    <location>
        <begin position="1798"/>
        <end position="1827"/>
    </location>
</feature>
<feature type="region of interest" description="Disordered" evidence="1">
    <location>
        <begin position="604"/>
        <end position="638"/>
    </location>
</feature>
<feature type="region of interest" description="Disordered" evidence="1">
    <location>
        <begin position="188"/>
        <end position="252"/>
    </location>
</feature>
<gene>
    <name evidence="2" type="primary">LOC114910200</name>
</gene>
<feature type="compositionally biased region" description="Basic and acidic residues" evidence="1">
    <location>
        <begin position="238"/>
        <end position="247"/>
    </location>
</feature>
<feature type="region of interest" description="Disordered" evidence="1">
    <location>
        <begin position="1511"/>
        <end position="1549"/>
    </location>
</feature>
<dbReference type="GO" id="GO:0005829">
    <property type="term" value="C:cytosol"/>
    <property type="evidence" value="ECO:0007669"/>
    <property type="project" value="TreeGrafter"/>
</dbReference>
<accession>A0A8C9TJP4</accession>
<dbReference type="GO" id="GO:0046599">
    <property type="term" value="P:regulation of centriole replication"/>
    <property type="evidence" value="ECO:0007669"/>
    <property type="project" value="TreeGrafter"/>
</dbReference>
<dbReference type="OrthoDB" id="6163239at2759"/>
<dbReference type="GeneTree" id="ENSGT00940000170259"/>
<feature type="region of interest" description="Disordered" evidence="1">
    <location>
        <begin position="1433"/>
        <end position="1488"/>
    </location>
</feature>
<feature type="region of interest" description="Disordered" evidence="1">
    <location>
        <begin position="903"/>
        <end position="922"/>
    </location>
</feature>
<sequence>MEREEELEKEAGGCRGAESLPQPPPAGSTSCSTSTSDSSAVQVSSWLAEDPGQSCSLSTQQGLVTMAKDSGLSKQGGSSCSLHLELQDSRLSPALPLLPAHFNKTHSLFEDSTFHHTNLDFIPLRGSPDVSVVSEQFPMQFHFREAATLENSELSWSNQAKDQVSLSQHPLTLKAAFPEDAGSCCSLSEHTLSPASADKDEDSDEDPFHTGLDDVGGLEDQKALNADRKEQSSLNENAQEKPQKATPEDDALNVSVSIQLSRVLEKDAGDLSSSSTTVSSASKLSLSKTTSRESKTAKESDPEEAFPGRQQEITVKDCEQNMFRSTDDKSIVNSQCLPGENSFSIPKQMEKSKEVLAGAELSNITDRSPCAPQESRSNELHQQMSCDIENIQQTKPGTKAEKDDIPIPKGSQSVTPNMESEGTHSERESTIIEVPVGTSKAQLSAGCSFEQGHADKEVLSSGNRAAVDGSFLGLLSQPVFQSTPGVFSGSCQANVPLASGKLSPVTTRIEVSSTSVSKDQGGSSKIKPAADFSGLIKGCSSESLKPISASLQSSGKIQSLPSMSYIEKVGAWNTNQSSSETYFDKLTLERFTVMSSKSKAFDTVSDSSDCMMSHQGSSTLLPPKASRSSISNRSPRWNLAPSFSGQVTSVSGDLGGGNSSSLILSDRSQSICTPNKEVQLSGGLQVNLKFTSGSSDVCQSTEISGGRPNRDQAPSPTGASRSGMNQRLTYQTGHPQNKPEGGHVQCGTDRAGWQEFRAGSIDGDAGRDFLGSAAGMQLPAQLLSRVAALGRFSDVSSCRDLNSTLASSQDGYHCDQKGAVSTGAVSSVVSLEVDNYDPNWMTNPSTPAAEEFNIEERIPMYLHNLGINQSPSTVLTPFVPSGPIRETEFSPTATDLCTIKGSTCTPPKSIQPSEENTPQKEFSTSSLMSLGSNACIPLSVDYIPPTKFLSLPTTSNSSIDRLLSQSSLQTAFRPLKDALDNASSDTLPQQPPEGETPLLETTQPQGGESLPTSSVEEPTEKFCTSKLLNTQDRVSPTAQLSKTPSVSITRPSEVVLTGSLDEDWNSLVGTKTLQEIRKLLGKTEDTVSVKTSFPSSLASAQGSDNSVLCEERKVVHFQVSGTSSAANPEANSSLLWEGSISESVLTSGELRNGSSRELLQSDRPLVCGPAAFKSVRSFVEKEPHSVALGGLLGQTAEPFAPRSVRREPEGCSAGVPDKVAPIASSVAEVNTSEASSDTQSEDAMALNNFVDGPPAASSCESSAQRGLKLRPGEAEQATESDSSSATDSLAARVASLLRNESPATVTSSQASAVDKEDHRTRESSKVLGPNGGLLDLNAQDRQRIEEIKRELVLSARHHVKRQLSSETDSGSQSSSGAYWRQLPDQALRTTDHHRLLDSTMQQNLEARVREIARREGLLLPGISMKPITAITVSSCHQRPSSSTHSTSPSSSPLRFAHHPADVVPKCTARESPSESQEPAVTQREGTNVPRNALTAIVLKSGLSDYITAPEQHEADSVSEPEVQSGALTLGSSLSPEKKTLNEKDAGLGKDSVGSFDPLAGTTHLFSSTGYRQISRSFPDVGNTSTALEHRDSPLHVTSSVSSSSITSPTKKVLLHMPCSQSPRQLGGHAEEGAISRSRQISGITFNKQQAHLSPDSSARRTSQYPFAEAAHRLPSSDDWPRKVPSSHFPVSVETSEQPGVALKPLLFEDVGLKREQDPVRNPYCETAGTSVQITTGDELQIAQPTGLSNTFPSQKLTSQSQPLSCETPAMPVLLPYKPHGSPEVFYVPQTEALLSPVSTMESSHPGSDDAVPPKFSPEVLGSRDQEEDCGVTIKHAEGVYSKRQAESRGFLGSNIKEGTTFATENSQNSSRYPLSLETTMQSSLQNQTVSSNNPVSLMETAFSRSQRLHEQGPSTGCLSLIQCLEEEFAPLQGEVDNSLEDLEPCYRRGIERAGREVFAKTRQALIPGGRSSQESGGDLDKRHHDRFVHRRSEEWIHPASVTELSLLERLERLSRFIHTSRHVKERSSRGNWCKREAEPAGQYRWRETTPAELRDTRQNGELEEANWRLDHKKRARNRGGGDESRRRTEHGETTDRTRGSREQPVRLAWTEDHSQKSTRTEPSLNHRCYPAERDKSGSRLGEMDVAIQTESSDTTGTVSTIDTPRLLRAFGPQRVTSGLERLHSTVDRQRERKANSKRRAPPVSDSNSTDDFTVPAQGTSPSVLSTSTDSQPPCRGATRDIQVKRSVKLVSKGIQAGDLEIVSNGTRKHTRDVGTTFPSPQSSRRLEVIASDSKGINGEQKTPPQPQDPENGSWSQPMVYPPGIGIYVILQMDLALNL</sequence>
<feature type="compositionally biased region" description="Polar residues" evidence="1">
    <location>
        <begin position="1525"/>
        <end position="1534"/>
    </location>
</feature>
<evidence type="ECO:0000313" key="2">
    <source>
        <dbReference type="Ensembl" id="ENSSFOP00015053044.1"/>
    </source>
</evidence>
<feature type="compositionally biased region" description="Basic and acidic residues" evidence="1">
    <location>
        <begin position="219"/>
        <end position="231"/>
    </location>
</feature>
<dbReference type="GO" id="GO:0008017">
    <property type="term" value="F:microtubule binding"/>
    <property type="evidence" value="ECO:0007669"/>
    <property type="project" value="TreeGrafter"/>
</dbReference>
<evidence type="ECO:0000313" key="3">
    <source>
        <dbReference type="Proteomes" id="UP000694397"/>
    </source>
</evidence>
<feature type="compositionally biased region" description="Polar residues" evidence="1">
    <location>
        <begin position="2204"/>
        <end position="2231"/>
    </location>
</feature>